<dbReference type="RefSeq" id="WP_232593304.1">
    <property type="nucleotide sequence ID" value="NZ_BSPD01000037.1"/>
</dbReference>
<feature type="transmembrane region" description="Helical" evidence="12">
    <location>
        <begin position="301"/>
        <end position="320"/>
    </location>
</feature>
<feature type="transmembrane region" description="Helical" evidence="12">
    <location>
        <begin position="401"/>
        <end position="424"/>
    </location>
</feature>
<sequence>MIFTSIAFLIFLSVLLASFIIARGNTTRTYLLLIASYFFYGWWDYRFMLLLFFASFTAWWLGNKMVETNDPLKKKRYLQLSLVISLGTLAFFKYFNFFVGSFYGVLGIEKSVFWEITLPVGISFYIFQAVSYSIDLYRGNISHCHSLTKFLLYVSFFPQLVAGPIVRAVDFLPQLDKDIRIRKENVIVGAQLFLGGAIQKVIFADTLRQFADPIFAEPTLYSAGTLWLAMLAFAGQIFGDFAGYSLMAIGIARIFGFELPENFRMPYISRSITEFWRRWHKSLSFWLRDYLYISLGGNRKGLHRTYFNLIATMVLGGLWHGASWNFVLWGFLHGMALAIHKLWETTSIARTFKSNLPTANALFGWSLTFLFVCLLWIPFRAETFEISSQFLQGMFTFQQGIQWYHTPSLAIFALLFIWHSLYIIKAKPLMSYPDVGITRFHTAYALSITTLMIVIFAPEDASPFVYFQF</sequence>
<dbReference type="PIRSF" id="PIRSF016636">
    <property type="entry name" value="AlgI_DltB"/>
    <property type="match status" value="1"/>
</dbReference>
<evidence type="ECO:0000256" key="8">
    <source>
        <dbReference type="ARBA" id="ARBA00022989"/>
    </source>
</evidence>
<keyword evidence="9 11" id="KW-0472">Membrane</keyword>
<comment type="similarity">
    <text evidence="3 11">Belongs to the membrane-bound acyltransferase family.</text>
</comment>
<feature type="transmembrane region" description="Helical" evidence="12">
    <location>
        <begin position="46"/>
        <end position="62"/>
    </location>
</feature>
<dbReference type="EC" id="2.3.1.-" evidence="11"/>
<name>A0AA37WM56_9GAMM</name>
<evidence type="ECO:0000256" key="1">
    <source>
        <dbReference type="ARBA" id="ARBA00004651"/>
    </source>
</evidence>
<dbReference type="PIRSF" id="PIRSF500217">
    <property type="entry name" value="AlgI"/>
    <property type="match status" value="1"/>
</dbReference>
<dbReference type="InterPro" id="IPR028362">
    <property type="entry name" value="AlgI"/>
</dbReference>
<evidence type="ECO:0000256" key="12">
    <source>
        <dbReference type="SAM" id="Phobius"/>
    </source>
</evidence>
<reference evidence="13 14" key="1">
    <citation type="journal article" date="2014" name="Int. J. Syst. Evol. Microbiol.">
        <title>Complete genome sequence of Corynebacterium casei LMG S-19264T (=DSM 44701T), isolated from a smear-ripened cheese.</title>
        <authorList>
            <consortium name="US DOE Joint Genome Institute (JGI-PGF)"/>
            <person name="Walter F."/>
            <person name="Albersmeier A."/>
            <person name="Kalinowski J."/>
            <person name="Ruckert C."/>
        </authorList>
    </citation>
    <scope>NUCLEOTIDE SEQUENCE [LARGE SCALE GENOMIC DNA]</scope>
    <source>
        <strain evidence="13 14">NBRC 110095</strain>
    </source>
</reference>
<feature type="transmembrane region" description="Helical" evidence="12">
    <location>
        <begin position="82"/>
        <end position="106"/>
    </location>
</feature>
<keyword evidence="6 11" id="KW-0812">Transmembrane</keyword>
<dbReference type="InterPro" id="IPR024194">
    <property type="entry name" value="Ac/AlaTfrase_AlgI/DltB"/>
</dbReference>
<dbReference type="InterPro" id="IPR051085">
    <property type="entry name" value="MB_O-acyltransferase"/>
</dbReference>
<evidence type="ECO:0000256" key="2">
    <source>
        <dbReference type="ARBA" id="ARBA00005182"/>
    </source>
</evidence>
<keyword evidence="10 11" id="KW-0012">Acyltransferase</keyword>
<feature type="transmembrane region" description="Helical" evidence="12">
    <location>
        <begin position="112"/>
        <end position="134"/>
    </location>
</feature>
<feature type="transmembrane region" description="Helical" evidence="12">
    <location>
        <begin position="436"/>
        <end position="457"/>
    </location>
</feature>
<feature type="transmembrane region" description="Helical" evidence="12">
    <location>
        <begin position="146"/>
        <end position="166"/>
    </location>
</feature>
<feature type="transmembrane region" description="Helical" evidence="12">
    <location>
        <begin position="363"/>
        <end position="381"/>
    </location>
</feature>
<evidence type="ECO:0000256" key="9">
    <source>
        <dbReference type="ARBA" id="ARBA00023136"/>
    </source>
</evidence>
<feature type="transmembrane region" description="Helical" evidence="12">
    <location>
        <begin position="326"/>
        <end position="343"/>
    </location>
</feature>
<keyword evidence="4 11" id="KW-1003">Cell membrane</keyword>
<keyword evidence="8 12" id="KW-1133">Transmembrane helix</keyword>
<dbReference type="GO" id="GO:0005886">
    <property type="term" value="C:plasma membrane"/>
    <property type="evidence" value="ECO:0007669"/>
    <property type="project" value="UniProtKB-SubCell"/>
</dbReference>
<keyword evidence="5 11" id="KW-0808">Transferase</keyword>
<organism evidence="13 14">
    <name type="scientific">Marinibactrum halimedae</name>
    <dbReference type="NCBI Taxonomy" id="1444977"/>
    <lineage>
        <taxon>Bacteria</taxon>
        <taxon>Pseudomonadati</taxon>
        <taxon>Pseudomonadota</taxon>
        <taxon>Gammaproteobacteria</taxon>
        <taxon>Cellvibrionales</taxon>
        <taxon>Cellvibrionaceae</taxon>
        <taxon>Marinibactrum</taxon>
    </lineage>
</organism>
<dbReference type="PANTHER" id="PTHR13285">
    <property type="entry name" value="ACYLTRANSFERASE"/>
    <property type="match status" value="1"/>
</dbReference>
<keyword evidence="11" id="KW-0997">Cell inner membrane</keyword>
<keyword evidence="14" id="KW-1185">Reference proteome</keyword>
<dbReference type="GO" id="GO:0042121">
    <property type="term" value="P:alginic acid biosynthetic process"/>
    <property type="evidence" value="ECO:0007669"/>
    <property type="project" value="UniProtKB-UniRule"/>
</dbReference>
<dbReference type="GO" id="GO:0016746">
    <property type="term" value="F:acyltransferase activity"/>
    <property type="evidence" value="ECO:0007669"/>
    <property type="project" value="UniProtKB-KW"/>
</dbReference>
<comment type="subcellular location">
    <subcellularLocation>
        <location evidence="11">Cell inner membrane</location>
    </subcellularLocation>
    <subcellularLocation>
        <location evidence="1">Cell membrane</location>
        <topology evidence="1">Multi-pass membrane protein</topology>
    </subcellularLocation>
</comment>
<comment type="pathway">
    <text evidence="2 11">Glycan biosynthesis; alginate biosynthesis.</text>
</comment>
<dbReference type="Proteomes" id="UP001156870">
    <property type="component" value="Unassembled WGS sequence"/>
</dbReference>
<protein>
    <recommendedName>
        <fullName evidence="11">Probable alginate O-acetylase</fullName>
        <ecNumber evidence="11">2.3.1.-</ecNumber>
    </recommendedName>
</protein>
<evidence type="ECO:0000313" key="13">
    <source>
        <dbReference type="EMBL" id="GLS25925.1"/>
    </source>
</evidence>
<keyword evidence="7 11" id="KW-0016">Alginate biosynthesis</keyword>
<dbReference type="EMBL" id="BSPD01000037">
    <property type="protein sequence ID" value="GLS25925.1"/>
    <property type="molecule type" value="Genomic_DNA"/>
</dbReference>
<evidence type="ECO:0000313" key="14">
    <source>
        <dbReference type="Proteomes" id="UP001156870"/>
    </source>
</evidence>
<dbReference type="InterPro" id="IPR004299">
    <property type="entry name" value="MBOAT_fam"/>
</dbReference>
<comment type="caution">
    <text evidence="13">The sequence shown here is derived from an EMBL/GenBank/DDBJ whole genome shotgun (WGS) entry which is preliminary data.</text>
</comment>
<accession>A0AA37WM56</accession>
<dbReference type="AlphaFoldDB" id="A0AA37WM56"/>
<proteinExistence type="inferred from homology"/>
<evidence type="ECO:0000256" key="10">
    <source>
        <dbReference type="ARBA" id="ARBA00023315"/>
    </source>
</evidence>
<evidence type="ECO:0000256" key="3">
    <source>
        <dbReference type="ARBA" id="ARBA00010323"/>
    </source>
</evidence>
<evidence type="ECO:0000256" key="5">
    <source>
        <dbReference type="ARBA" id="ARBA00022679"/>
    </source>
</evidence>
<dbReference type="PANTHER" id="PTHR13285:SF23">
    <property type="entry name" value="TEICHOIC ACID D-ALANYLTRANSFERASE"/>
    <property type="match status" value="1"/>
</dbReference>
<gene>
    <name evidence="13" type="ORF">GCM10007877_16400</name>
</gene>
<evidence type="ECO:0000256" key="6">
    <source>
        <dbReference type="ARBA" id="ARBA00022692"/>
    </source>
</evidence>
<evidence type="ECO:0000256" key="4">
    <source>
        <dbReference type="ARBA" id="ARBA00022475"/>
    </source>
</evidence>
<evidence type="ECO:0000256" key="7">
    <source>
        <dbReference type="ARBA" id="ARBA00022841"/>
    </source>
</evidence>
<dbReference type="Pfam" id="PF03062">
    <property type="entry name" value="MBOAT"/>
    <property type="match status" value="1"/>
</dbReference>
<evidence type="ECO:0000256" key="11">
    <source>
        <dbReference type="PIRNR" id="PIRNR016636"/>
    </source>
</evidence>